<dbReference type="InterPro" id="IPR043562">
    <property type="entry name" value="RAX/RAX2"/>
</dbReference>
<evidence type="ECO:0000256" key="6">
    <source>
        <dbReference type="ARBA" id="ARBA00023163"/>
    </source>
</evidence>
<name>A0ABM1PMA0_DROAR</name>
<keyword evidence="5 8" id="KW-0371">Homeobox</keyword>
<reference evidence="14" key="3">
    <citation type="submission" date="2025-08" db="UniProtKB">
        <authorList>
            <consortium name="RefSeq"/>
        </authorList>
    </citation>
    <scope>IDENTIFICATION</scope>
    <source>
        <tissue evidence="14">Whole organism</tissue>
    </source>
</reference>
<reference evidence="13" key="1">
    <citation type="journal article" date="1997" name="Nucleic Acids Res.">
        <title>tRNAscan-SE: a program for improved detection of transfer RNA genes in genomic sequence.</title>
        <authorList>
            <person name="Lowe T.M."/>
            <person name="Eddy S.R."/>
        </authorList>
    </citation>
    <scope>NUCLEOTIDE SEQUENCE [LARGE SCALE GENOMIC DNA]</scope>
</reference>
<sequence>MDIKTRAATPPMQATAAAAAAVAAAGVVEAGSAGASLAASNMEHKQTFQHIFEQLAQQSGGPHKMAPKQLEHLRHLLANVRDAKNLQLIVEKFKNLEQFQEHYAQLGSSNGNNNNSINSNNNNNNNNNNQVEHVERLNGDNDSLVNGSCASSEDLNQTNSSEQGEKITSGSDDEGQDDNCAKKKHRRNRTTFTTYQLHELERAFEKSHYPDVYSREELAMKVNLPEVRVQVWFQNRRAKWRRQEKSESLRLGLTHFTQLPHRLGCGASGLPVDPWLSPPLLSALPGFLSHPQTVYPSYLTPPLSLAPGNLTMSSLAAMGHHHGPPPPPPPHGPHSGQLPPPPPNGPQPPPPPQHPHAHALAGHHAVPLSHLSPHLSRMSPHATSLTPLPPTTTACSTTSSSSSSLECSGPDVCMSPQNLSISNADSNGDLRDCSDADAGSSNGAGGHGLEKCSNELLDVGRESPPPTSSSLALKRASAGTPPSVDMRSNSIATLRIKAKEHLDNLNKGLVSMV</sequence>
<dbReference type="Pfam" id="PF00046">
    <property type="entry name" value="Homeodomain"/>
    <property type="match status" value="1"/>
</dbReference>
<dbReference type="PROSITE" id="PS50071">
    <property type="entry name" value="HOMEOBOX_2"/>
    <property type="match status" value="1"/>
</dbReference>
<feature type="region of interest" description="Disordered" evidence="10">
    <location>
        <begin position="457"/>
        <end position="486"/>
    </location>
</feature>
<dbReference type="InterPro" id="IPR001356">
    <property type="entry name" value="HD"/>
</dbReference>
<feature type="compositionally biased region" description="Low complexity" evidence="10">
    <location>
        <begin position="108"/>
        <end position="129"/>
    </location>
</feature>
<accession>A0ABM1PMA0</accession>
<evidence type="ECO:0000256" key="9">
    <source>
        <dbReference type="RuleBase" id="RU000682"/>
    </source>
</evidence>
<evidence type="ECO:0000259" key="12">
    <source>
        <dbReference type="PROSITE" id="PS50803"/>
    </source>
</evidence>
<evidence type="ECO:0000256" key="4">
    <source>
        <dbReference type="ARBA" id="ARBA00023125"/>
    </source>
</evidence>
<dbReference type="PANTHER" id="PTHR46271:SF4">
    <property type="entry name" value="HOMEOBOX PROTEIN, PUTATIVE-RELATED"/>
    <property type="match status" value="1"/>
</dbReference>
<evidence type="ECO:0000256" key="5">
    <source>
        <dbReference type="ARBA" id="ARBA00023155"/>
    </source>
</evidence>
<dbReference type="Proteomes" id="UP000694904">
    <property type="component" value="Chromosome 5"/>
</dbReference>
<feature type="compositionally biased region" description="Low complexity" evidence="10">
    <location>
        <begin position="383"/>
        <end position="405"/>
    </location>
</feature>
<dbReference type="Pfam" id="PF03826">
    <property type="entry name" value="OAR"/>
    <property type="match status" value="1"/>
</dbReference>
<proteinExistence type="inferred from homology"/>
<feature type="compositionally biased region" description="Low complexity" evidence="10">
    <location>
        <begin position="358"/>
        <end position="367"/>
    </location>
</feature>
<keyword evidence="4 8" id="KW-0238">DNA-binding</keyword>
<evidence type="ECO:0000256" key="2">
    <source>
        <dbReference type="ARBA" id="ARBA00006503"/>
    </source>
</evidence>
<dbReference type="InterPro" id="IPR009057">
    <property type="entry name" value="Homeodomain-like_sf"/>
</dbReference>
<comment type="similarity">
    <text evidence="2">Belongs to the paired homeobox family. Bicoid subfamily.</text>
</comment>
<feature type="region of interest" description="Disordered" evidence="10">
    <location>
        <begin position="106"/>
        <end position="185"/>
    </location>
</feature>
<dbReference type="GeneID" id="108617151"/>
<feature type="compositionally biased region" description="Pro residues" evidence="10">
    <location>
        <begin position="324"/>
        <end position="354"/>
    </location>
</feature>
<evidence type="ECO:0000256" key="7">
    <source>
        <dbReference type="ARBA" id="ARBA00023242"/>
    </source>
</evidence>
<evidence type="ECO:0000313" key="14">
    <source>
        <dbReference type="RefSeq" id="XP_017868336.1"/>
    </source>
</evidence>
<reference evidence="13" key="2">
    <citation type="journal article" date="2016" name="G3 (Bethesda)">
        <title>Genome Evolution in Three Species of Cactophilic Drosophila.</title>
        <authorList>
            <person name="Sanchez-Flores A."/>
            <person name="Penazola F."/>
            <person name="Carpinteyro-Ponce J."/>
            <person name="Nazario-Yepiz N."/>
            <person name="Abreu-Goodger C."/>
            <person name="Machado C.A."/>
            <person name="Markow T.A."/>
        </authorList>
    </citation>
    <scope>NUCLEOTIDE SEQUENCE [LARGE SCALE GENOMIC DNA]</scope>
</reference>
<dbReference type="SMART" id="SM00389">
    <property type="entry name" value="HOX"/>
    <property type="match status" value="1"/>
</dbReference>
<feature type="domain" description="Homeobox" evidence="11">
    <location>
        <begin position="183"/>
        <end position="243"/>
    </location>
</feature>
<dbReference type="SUPFAM" id="SSF46689">
    <property type="entry name" value="Homeodomain-like"/>
    <property type="match status" value="1"/>
</dbReference>
<evidence type="ECO:0000313" key="13">
    <source>
        <dbReference type="Proteomes" id="UP000694904"/>
    </source>
</evidence>
<organism evidence="13 14">
    <name type="scientific">Drosophila arizonae</name>
    <name type="common">Fruit fly</name>
    <dbReference type="NCBI Taxonomy" id="7263"/>
    <lineage>
        <taxon>Eukaryota</taxon>
        <taxon>Metazoa</taxon>
        <taxon>Ecdysozoa</taxon>
        <taxon>Arthropoda</taxon>
        <taxon>Hexapoda</taxon>
        <taxon>Insecta</taxon>
        <taxon>Pterygota</taxon>
        <taxon>Neoptera</taxon>
        <taxon>Endopterygota</taxon>
        <taxon>Diptera</taxon>
        <taxon>Brachycera</taxon>
        <taxon>Muscomorpha</taxon>
        <taxon>Ephydroidea</taxon>
        <taxon>Drosophilidae</taxon>
        <taxon>Drosophila</taxon>
    </lineage>
</organism>
<dbReference type="InterPro" id="IPR003654">
    <property type="entry name" value="OAR_dom"/>
</dbReference>
<feature type="domain" description="OAR" evidence="12">
    <location>
        <begin position="489"/>
        <end position="502"/>
    </location>
</feature>
<keyword evidence="3" id="KW-0805">Transcription regulation</keyword>
<evidence type="ECO:0000256" key="3">
    <source>
        <dbReference type="ARBA" id="ARBA00023015"/>
    </source>
</evidence>
<evidence type="ECO:0000256" key="8">
    <source>
        <dbReference type="PROSITE-ProRule" id="PRU00108"/>
    </source>
</evidence>
<dbReference type="GO" id="GO:0003677">
    <property type="term" value="F:DNA binding"/>
    <property type="evidence" value="ECO:0007669"/>
    <property type="project" value="UniProtKB-KW"/>
</dbReference>
<evidence type="ECO:0000259" key="11">
    <source>
        <dbReference type="PROSITE" id="PS50071"/>
    </source>
</evidence>
<keyword evidence="7 8" id="KW-0539">Nucleus</keyword>
<gene>
    <name evidence="14" type="primary">LOC108617151</name>
</gene>
<feature type="compositionally biased region" description="Polar residues" evidence="10">
    <location>
        <begin position="140"/>
        <end position="170"/>
    </location>
</feature>
<dbReference type="RefSeq" id="XP_017868336.1">
    <property type="nucleotide sequence ID" value="XM_018012847.1"/>
</dbReference>
<feature type="region of interest" description="Disordered" evidence="10">
    <location>
        <begin position="315"/>
        <end position="409"/>
    </location>
</feature>
<evidence type="ECO:0000256" key="10">
    <source>
        <dbReference type="SAM" id="MobiDB-lite"/>
    </source>
</evidence>
<evidence type="ECO:0000256" key="1">
    <source>
        <dbReference type="ARBA" id="ARBA00004123"/>
    </source>
</evidence>
<dbReference type="InterPro" id="IPR017970">
    <property type="entry name" value="Homeobox_CS"/>
</dbReference>
<comment type="subcellular location">
    <subcellularLocation>
        <location evidence="1 8 9">Nucleus</location>
    </subcellularLocation>
</comment>
<protein>
    <submittedName>
        <fullName evidence="14">Retinal homeobox protein Rx isoform X2</fullName>
    </submittedName>
</protein>
<dbReference type="PROSITE" id="PS00027">
    <property type="entry name" value="HOMEOBOX_1"/>
    <property type="match status" value="1"/>
</dbReference>
<keyword evidence="13" id="KW-1185">Reference proteome</keyword>
<dbReference type="PANTHER" id="PTHR46271">
    <property type="entry name" value="HOMEOBOX PROTEIN, PUTATIVE-RELATED"/>
    <property type="match status" value="1"/>
</dbReference>
<dbReference type="CDD" id="cd00086">
    <property type="entry name" value="homeodomain"/>
    <property type="match status" value="1"/>
</dbReference>
<feature type="DNA-binding region" description="Homeobox" evidence="8">
    <location>
        <begin position="185"/>
        <end position="244"/>
    </location>
</feature>
<dbReference type="PROSITE" id="PS50803">
    <property type="entry name" value="OAR"/>
    <property type="match status" value="1"/>
</dbReference>
<keyword evidence="6" id="KW-0804">Transcription</keyword>
<dbReference type="Gene3D" id="1.10.10.60">
    <property type="entry name" value="Homeodomain-like"/>
    <property type="match status" value="1"/>
</dbReference>